<sequence length="137" mass="15413">MPNKALRILIADEQHFQRMRIERLFNRLDYYRVAPVRDLAELLTLVEYGSEPFDLVVINASLAGEAFDLPGFVLDNPQVRHALIYDGEQVKLPSIPACVQQKVQVSLAALPDLACIQRLMATVDPRLPFVGTVISVR</sequence>
<gene>
    <name evidence="1" type="ORF">B723_27250</name>
</gene>
<dbReference type="EMBL" id="CP010945">
    <property type="protein sequence ID" value="AKV09897.1"/>
    <property type="molecule type" value="Genomic_DNA"/>
</dbReference>
<dbReference type="SUPFAM" id="SSF52172">
    <property type="entry name" value="CheY-like"/>
    <property type="match status" value="1"/>
</dbReference>
<dbReference type="RefSeq" id="WP_017337613.1">
    <property type="nucleotide sequence ID" value="NZ_CP010945.1"/>
</dbReference>
<reference evidence="1 2" key="1">
    <citation type="journal article" date="2012" name="J. Bacteriol.">
        <title>Draft genome sequence of the cyanide-utilizing bacterium Pseudomonas fluorescens strain NCIMB 11764.</title>
        <authorList>
            <person name="Vilo C.A."/>
            <person name="Benedik M.J."/>
            <person name="Kunz D.A."/>
            <person name="Dong Q."/>
        </authorList>
    </citation>
    <scope>NUCLEOTIDE SEQUENCE [LARGE SCALE GENOMIC DNA]</scope>
    <source>
        <strain evidence="1 2">NCIMB 11764</strain>
    </source>
</reference>
<dbReference type="InterPro" id="IPR011006">
    <property type="entry name" value="CheY-like_superfamily"/>
</dbReference>
<dbReference type="Proteomes" id="UP000017175">
    <property type="component" value="Chromosome"/>
</dbReference>
<accession>A0A0K1QW73</accession>
<dbReference type="eggNOG" id="ENOG5032CWI">
    <property type="taxonomic scope" value="Bacteria"/>
</dbReference>
<dbReference type="AlphaFoldDB" id="A0A0K1QW73"/>
<evidence type="ECO:0000313" key="2">
    <source>
        <dbReference type="Proteomes" id="UP000017175"/>
    </source>
</evidence>
<dbReference type="Gene3D" id="3.40.50.2300">
    <property type="match status" value="1"/>
</dbReference>
<proteinExistence type="predicted"/>
<name>A0A0K1QW73_PSEFL</name>
<protein>
    <submittedName>
        <fullName evidence="1">Chemotaxis protein CheY</fullName>
    </submittedName>
</protein>
<evidence type="ECO:0000313" key="1">
    <source>
        <dbReference type="EMBL" id="AKV09897.1"/>
    </source>
</evidence>
<organism evidence="1 2">
    <name type="scientific">Pseudomonas fluorescens NCIMB 11764</name>
    <dbReference type="NCBI Taxonomy" id="1221522"/>
    <lineage>
        <taxon>Bacteria</taxon>
        <taxon>Pseudomonadati</taxon>
        <taxon>Pseudomonadota</taxon>
        <taxon>Gammaproteobacteria</taxon>
        <taxon>Pseudomonadales</taxon>
        <taxon>Pseudomonadaceae</taxon>
        <taxon>Pseudomonas</taxon>
    </lineage>
</organism>